<dbReference type="InterPro" id="IPR035985">
    <property type="entry name" value="Ubiquitin-activating_enz"/>
</dbReference>
<dbReference type="SUPFAM" id="SSF69572">
    <property type="entry name" value="Activating enzymes of the ubiquitin-like proteins"/>
    <property type="match status" value="1"/>
</dbReference>
<evidence type="ECO:0000313" key="2">
    <source>
        <dbReference type="EMBL" id="GAA0581358.1"/>
    </source>
</evidence>
<dbReference type="EMBL" id="BAAADD010000009">
    <property type="protein sequence ID" value="GAA0581358.1"/>
    <property type="molecule type" value="Genomic_DNA"/>
</dbReference>
<gene>
    <name evidence="2" type="primary">moeB</name>
    <name evidence="2" type="ORF">GCM10008942_32770</name>
</gene>
<dbReference type="PANTHER" id="PTHR10953:SF102">
    <property type="entry name" value="ADENYLYLTRANSFERASE AND SULFURTRANSFERASE MOCS3"/>
    <property type="match status" value="1"/>
</dbReference>
<accession>A0ABP3Q5X4</accession>
<protein>
    <submittedName>
        <fullName evidence="2">Molybdopterin-synthase adenylyltransferase MoeB</fullName>
    </submittedName>
</protein>
<organism evidence="2 3">
    <name type="scientific">Rhizomicrobium electricum</name>
    <dbReference type="NCBI Taxonomy" id="480070"/>
    <lineage>
        <taxon>Bacteria</taxon>
        <taxon>Pseudomonadati</taxon>
        <taxon>Pseudomonadota</taxon>
        <taxon>Alphaproteobacteria</taxon>
        <taxon>Micropepsales</taxon>
        <taxon>Micropepsaceae</taxon>
        <taxon>Rhizomicrobium</taxon>
    </lineage>
</organism>
<sequence>MSFSETDLERYARHIVLREVGGTGQAKIRAAKVLVVGAGGLGSPVILYLAAAGVGTIGIADFDAVSLSNLQRQIAHRTADIGRMKTDSARDNALALNPHVAINTHTEKLTPENARAIISGYDIVADGSDNFSTRHLIADTCHFEGKTLVSAAVTEFSGQLATFKPEGRPCYRCFLPEAPPAGSVRPCTEAGVLGAAAGVMGTLEALEILKEITGAGTTLAGRILLYDALDTRFRTVTLKPDPACPLCGTTPRILPPQP</sequence>
<dbReference type="Proteomes" id="UP001499951">
    <property type="component" value="Unassembled WGS sequence"/>
</dbReference>
<dbReference type="Pfam" id="PF00899">
    <property type="entry name" value="ThiF"/>
    <property type="match status" value="1"/>
</dbReference>
<dbReference type="CDD" id="cd00757">
    <property type="entry name" value="ThiF_MoeB_HesA_family"/>
    <property type="match status" value="1"/>
</dbReference>
<evidence type="ECO:0000313" key="3">
    <source>
        <dbReference type="Proteomes" id="UP001499951"/>
    </source>
</evidence>
<keyword evidence="2" id="KW-0808">Transferase</keyword>
<reference evidence="3" key="1">
    <citation type="journal article" date="2019" name="Int. J. Syst. Evol. Microbiol.">
        <title>The Global Catalogue of Microorganisms (GCM) 10K type strain sequencing project: providing services to taxonomists for standard genome sequencing and annotation.</title>
        <authorList>
            <consortium name="The Broad Institute Genomics Platform"/>
            <consortium name="The Broad Institute Genome Sequencing Center for Infectious Disease"/>
            <person name="Wu L."/>
            <person name="Ma J."/>
        </authorList>
    </citation>
    <scope>NUCLEOTIDE SEQUENCE [LARGE SCALE GENOMIC DNA]</scope>
    <source>
        <strain evidence="3">JCM 15089</strain>
    </source>
</reference>
<dbReference type="GO" id="GO:0016779">
    <property type="term" value="F:nucleotidyltransferase activity"/>
    <property type="evidence" value="ECO:0007669"/>
    <property type="project" value="UniProtKB-KW"/>
</dbReference>
<dbReference type="RefSeq" id="WP_166935037.1">
    <property type="nucleotide sequence ID" value="NZ_BAAADD010000009.1"/>
</dbReference>
<dbReference type="InterPro" id="IPR045886">
    <property type="entry name" value="ThiF/MoeB/HesA"/>
</dbReference>
<dbReference type="Gene3D" id="3.40.50.720">
    <property type="entry name" value="NAD(P)-binding Rossmann-like Domain"/>
    <property type="match status" value="1"/>
</dbReference>
<keyword evidence="3" id="KW-1185">Reference proteome</keyword>
<dbReference type="PANTHER" id="PTHR10953">
    <property type="entry name" value="UBIQUITIN-ACTIVATING ENZYME E1"/>
    <property type="match status" value="1"/>
</dbReference>
<feature type="domain" description="THIF-type NAD/FAD binding fold" evidence="1">
    <location>
        <begin position="11"/>
        <end position="245"/>
    </location>
</feature>
<proteinExistence type="predicted"/>
<evidence type="ECO:0000259" key="1">
    <source>
        <dbReference type="Pfam" id="PF00899"/>
    </source>
</evidence>
<keyword evidence="2" id="KW-0548">Nucleotidyltransferase</keyword>
<dbReference type="InterPro" id="IPR000594">
    <property type="entry name" value="ThiF_NAD_FAD-bd"/>
</dbReference>
<comment type="caution">
    <text evidence="2">The sequence shown here is derived from an EMBL/GenBank/DDBJ whole genome shotgun (WGS) entry which is preliminary data.</text>
</comment>
<dbReference type="NCBIfam" id="NF004281">
    <property type="entry name" value="PRK05690.1"/>
    <property type="match status" value="1"/>
</dbReference>
<name>A0ABP3Q5X4_9PROT</name>